<organism evidence="1 2">
    <name type="scientific">Prosthecomicrobium pneumaticum</name>
    <dbReference type="NCBI Taxonomy" id="81895"/>
    <lineage>
        <taxon>Bacteria</taxon>
        <taxon>Pseudomonadati</taxon>
        <taxon>Pseudomonadota</taxon>
        <taxon>Alphaproteobacteria</taxon>
        <taxon>Hyphomicrobiales</taxon>
        <taxon>Kaistiaceae</taxon>
        <taxon>Prosthecomicrobium</taxon>
    </lineage>
</organism>
<name>A0A7W9L287_9HYPH</name>
<dbReference type="EMBL" id="JACHOO010000004">
    <property type="protein sequence ID" value="MBB5753263.1"/>
    <property type="molecule type" value="Genomic_DNA"/>
</dbReference>
<sequence length="377" mass="42615">MQRLRHLVHIAAEPAFGLCRPVHPDACSRRAPKGIGNPSPSPSDGDHRPAGRVFTSIVVSPCHKLGGVAIIINMRQCLGKITAIIERMVDSFARRDNIFKSKYENTAVALLTFKPDPHQIKFYEQVAALGYRVFVFVDDNDFVIPASKAVRYIKIDEDRCISRGYILLNPVISKNKRPQVSAWEKALFFFNVIEPGFDNVWFLEHDVFIPRADLITAIDIKYSGDDLLCARTDVVNYDGTLEGWSWWKFIPIDVLPLPWAASMVCAVRISRSLLGHLDDIIVENSDRVTKMGISSEVGEGQEKYLFIEYLFNTVALHRGLRMAAPPELSTITFSRSWQPSELDDEHLYHPMKNISEHDNLRTLVKGKRNIGVAKAMP</sequence>
<evidence type="ECO:0000313" key="2">
    <source>
        <dbReference type="Proteomes" id="UP000523821"/>
    </source>
</evidence>
<dbReference type="Proteomes" id="UP000523821">
    <property type="component" value="Unassembled WGS sequence"/>
</dbReference>
<comment type="caution">
    <text evidence="1">The sequence shown here is derived from an EMBL/GenBank/DDBJ whole genome shotgun (WGS) entry which is preliminary data.</text>
</comment>
<dbReference type="RefSeq" id="WP_183855910.1">
    <property type="nucleotide sequence ID" value="NZ_JACHOO010000004.1"/>
</dbReference>
<gene>
    <name evidence="1" type="ORF">GGQ63_002329</name>
</gene>
<accession>A0A7W9L287</accession>
<protein>
    <submittedName>
        <fullName evidence="1">Uncharacterized protein</fullName>
    </submittedName>
</protein>
<evidence type="ECO:0000313" key="1">
    <source>
        <dbReference type="EMBL" id="MBB5753263.1"/>
    </source>
</evidence>
<proteinExistence type="predicted"/>
<reference evidence="1 2" key="1">
    <citation type="submission" date="2020-08" db="EMBL/GenBank/DDBJ databases">
        <title>Genomic Encyclopedia of Type Strains, Phase IV (KMG-IV): sequencing the most valuable type-strain genomes for metagenomic binning, comparative biology and taxonomic classification.</title>
        <authorList>
            <person name="Goeker M."/>
        </authorList>
    </citation>
    <scope>NUCLEOTIDE SEQUENCE [LARGE SCALE GENOMIC DNA]</scope>
    <source>
        <strain evidence="1 2">DSM 16268</strain>
    </source>
</reference>
<dbReference type="AlphaFoldDB" id="A0A7W9L287"/>
<keyword evidence="2" id="KW-1185">Reference proteome</keyword>